<feature type="domain" description="HAMP" evidence="4">
    <location>
        <begin position="353"/>
        <end position="408"/>
    </location>
</feature>
<dbReference type="SUPFAM" id="SSF158472">
    <property type="entry name" value="HAMP domain-like"/>
    <property type="match status" value="1"/>
</dbReference>
<evidence type="ECO:0000313" key="6">
    <source>
        <dbReference type="EMBL" id="SDI57110.1"/>
    </source>
</evidence>
<keyword evidence="3" id="KW-1133">Transmembrane helix</keyword>
<dbReference type="PROSITE" id="PS50887">
    <property type="entry name" value="GGDEF"/>
    <property type="match status" value="1"/>
</dbReference>
<evidence type="ECO:0000313" key="7">
    <source>
        <dbReference type="Proteomes" id="UP000198900"/>
    </source>
</evidence>
<reference evidence="6" key="1">
    <citation type="submission" date="2016-10" db="EMBL/GenBank/DDBJ databases">
        <authorList>
            <person name="Varghese N."/>
            <person name="Submissions S."/>
        </authorList>
    </citation>
    <scope>NUCLEOTIDE SEQUENCE [LARGE SCALE GENOMIC DNA]</scope>
    <source>
        <strain evidence="6">YR281</strain>
    </source>
</reference>
<keyword evidence="3" id="KW-0812">Transmembrane</keyword>
<dbReference type="EMBL" id="FNDI01000019">
    <property type="protein sequence ID" value="SDI57110.1"/>
    <property type="molecule type" value="Genomic_DNA"/>
</dbReference>
<protein>
    <recommendedName>
        <fullName evidence="1">diguanylate cyclase</fullName>
        <ecNumber evidence="1">2.7.7.65</ecNumber>
    </recommendedName>
</protein>
<dbReference type="GO" id="GO:1902201">
    <property type="term" value="P:negative regulation of bacterial-type flagellum-dependent cell motility"/>
    <property type="evidence" value="ECO:0007669"/>
    <property type="project" value="TreeGrafter"/>
</dbReference>
<dbReference type="PANTHER" id="PTHR45138">
    <property type="entry name" value="REGULATORY COMPONENTS OF SENSORY TRANSDUCTION SYSTEM"/>
    <property type="match status" value="1"/>
</dbReference>
<dbReference type="Pfam" id="PF00672">
    <property type="entry name" value="HAMP"/>
    <property type="match status" value="1"/>
</dbReference>
<dbReference type="InterPro" id="IPR003660">
    <property type="entry name" value="HAMP_dom"/>
</dbReference>
<gene>
    <name evidence="6" type="ORF">SAMN04487926_119107</name>
</gene>
<dbReference type="CDD" id="cd01949">
    <property type="entry name" value="GGDEF"/>
    <property type="match status" value="1"/>
</dbReference>
<comment type="catalytic activity">
    <reaction evidence="2">
        <text>2 GTP = 3',3'-c-di-GMP + 2 diphosphate</text>
        <dbReference type="Rhea" id="RHEA:24898"/>
        <dbReference type="ChEBI" id="CHEBI:33019"/>
        <dbReference type="ChEBI" id="CHEBI:37565"/>
        <dbReference type="ChEBI" id="CHEBI:58805"/>
        <dbReference type="EC" id="2.7.7.65"/>
    </reaction>
</comment>
<accession>A0A7Z7BBH3</accession>
<evidence type="ECO:0000256" key="3">
    <source>
        <dbReference type="SAM" id="Phobius"/>
    </source>
</evidence>
<evidence type="ECO:0000256" key="1">
    <source>
        <dbReference type="ARBA" id="ARBA00012528"/>
    </source>
</evidence>
<proteinExistence type="predicted"/>
<dbReference type="SMART" id="SM00267">
    <property type="entry name" value="GGDEF"/>
    <property type="match status" value="1"/>
</dbReference>
<dbReference type="GO" id="GO:0005886">
    <property type="term" value="C:plasma membrane"/>
    <property type="evidence" value="ECO:0007669"/>
    <property type="project" value="TreeGrafter"/>
</dbReference>
<dbReference type="AlphaFoldDB" id="A0A7Z7BBH3"/>
<evidence type="ECO:0000256" key="2">
    <source>
        <dbReference type="ARBA" id="ARBA00034247"/>
    </source>
</evidence>
<dbReference type="GO" id="GO:0043709">
    <property type="term" value="P:cell adhesion involved in single-species biofilm formation"/>
    <property type="evidence" value="ECO:0007669"/>
    <property type="project" value="TreeGrafter"/>
</dbReference>
<dbReference type="PANTHER" id="PTHR45138:SF9">
    <property type="entry name" value="DIGUANYLATE CYCLASE DGCM-RELATED"/>
    <property type="match status" value="1"/>
</dbReference>
<dbReference type="EC" id="2.7.7.65" evidence="1"/>
<evidence type="ECO:0000259" key="5">
    <source>
        <dbReference type="PROSITE" id="PS50887"/>
    </source>
</evidence>
<dbReference type="PROSITE" id="PS50885">
    <property type="entry name" value="HAMP"/>
    <property type="match status" value="1"/>
</dbReference>
<dbReference type="Gene3D" id="3.30.70.270">
    <property type="match status" value="1"/>
</dbReference>
<dbReference type="Proteomes" id="UP000198900">
    <property type="component" value="Unassembled WGS sequence"/>
</dbReference>
<dbReference type="InterPro" id="IPR000160">
    <property type="entry name" value="GGDEF_dom"/>
</dbReference>
<dbReference type="NCBIfam" id="TIGR00254">
    <property type="entry name" value="GGDEF"/>
    <property type="match status" value="1"/>
</dbReference>
<dbReference type="GO" id="GO:0007165">
    <property type="term" value="P:signal transduction"/>
    <property type="evidence" value="ECO:0007669"/>
    <property type="project" value="InterPro"/>
</dbReference>
<feature type="transmembrane region" description="Helical" evidence="3">
    <location>
        <begin position="329"/>
        <end position="351"/>
    </location>
</feature>
<organism evidence="6 7">
    <name type="scientific">Paraburkholderia steynii</name>
    <dbReference type="NCBI Taxonomy" id="1245441"/>
    <lineage>
        <taxon>Bacteria</taxon>
        <taxon>Pseudomonadati</taxon>
        <taxon>Pseudomonadota</taxon>
        <taxon>Betaproteobacteria</taxon>
        <taxon>Burkholderiales</taxon>
        <taxon>Burkholderiaceae</taxon>
        <taxon>Paraburkholderia</taxon>
    </lineage>
</organism>
<dbReference type="CDD" id="cd06225">
    <property type="entry name" value="HAMP"/>
    <property type="match status" value="1"/>
</dbReference>
<dbReference type="Gene3D" id="6.10.340.10">
    <property type="match status" value="1"/>
</dbReference>
<dbReference type="RefSeq" id="WP_244186727.1">
    <property type="nucleotide sequence ID" value="NZ_FNDI01000019.1"/>
</dbReference>
<dbReference type="FunFam" id="3.30.70.270:FF:000001">
    <property type="entry name" value="Diguanylate cyclase domain protein"/>
    <property type="match status" value="1"/>
</dbReference>
<dbReference type="InterPro" id="IPR029787">
    <property type="entry name" value="Nucleotide_cyclase"/>
</dbReference>
<dbReference type="InterPro" id="IPR050469">
    <property type="entry name" value="Diguanylate_Cyclase"/>
</dbReference>
<dbReference type="InterPro" id="IPR043128">
    <property type="entry name" value="Rev_trsase/Diguanyl_cyclase"/>
</dbReference>
<sequence>MNEFTIQETIRRQLLISTAQTLQRESLPFDEIRHLQSNFLEEFKAIYADPAERKALLHNFSQIFYRHTDGSYTQRAGLFEGNALSDGRRFGGMSATYAPDIPPDEDIKIRLTLAYILSYKYGSSVKGRFFNFYGVLPEKGFPIFQASDIAKVFTYSGPDALKLETYEFYYRGFDKSNEGTVFTRMYWDPSNSAWMTTIATPDVADESGRHRIMACVDVLLDDLMRRTAKPPIEGAYTTVFQADSEGTLIYHRGLTTAIKSSGGKASIRSLKLAQDYAVLTAGLAAKPGQVSLVTTADEIVAVGAIPRTPWLLSVHYPKALMRPAIAQNLAILITLGIVTLLVEIFILRSILQKQVATPLFRLIHAARQIGLSKVRLDKDSLPMRSNDEVGELAHEFATMAERVRDAHEQLEIKVQERTAALEEANSKLLSMSMTDAATGIANRRRFDQVLASEWQRAQRTGSSLALAMIDVDWFKHYNDRYGHQAGDECLRSVARILAVQVARVTDLVARYGGEEFAVIAPVTGRDGALPLAQRLCAALESAALPHETSPFGHLTVSVGVAVAAPAEGGAPEDLMTRADTALYRAKAQGRNQAVLADAWESMT</sequence>
<name>A0A7Z7BBH3_9BURK</name>
<keyword evidence="7" id="KW-1185">Reference proteome</keyword>
<dbReference type="SUPFAM" id="SSF55073">
    <property type="entry name" value="Nucleotide cyclase"/>
    <property type="match status" value="1"/>
</dbReference>
<dbReference type="GO" id="GO:0052621">
    <property type="term" value="F:diguanylate cyclase activity"/>
    <property type="evidence" value="ECO:0007669"/>
    <property type="project" value="UniProtKB-EC"/>
</dbReference>
<keyword evidence="3" id="KW-0472">Membrane</keyword>
<dbReference type="Pfam" id="PF00990">
    <property type="entry name" value="GGDEF"/>
    <property type="match status" value="1"/>
</dbReference>
<evidence type="ECO:0000259" key="4">
    <source>
        <dbReference type="PROSITE" id="PS50885"/>
    </source>
</evidence>
<dbReference type="SMART" id="SM00304">
    <property type="entry name" value="HAMP"/>
    <property type="match status" value="1"/>
</dbReference>
<comment type="caution">
    <text evidence="6">The sequence shown here is derived from an EMBL/GenBank/DDBJ whole genome shotgun (WGS) entry which is preliminary data.</text>
</comment>
<feature type="domain" description="GGDEF" evidence="5">
    <location>
        <begin position="462"/>
        <end position="598"/>
    </location>
</feature>